<dbReference type="PANTHER" id="PTHR33116:SF86">
    <property type="entry name" value="REVERSE TRANSCRIPTASE DOMAIN-CONTAINING PROTEIN"/>
    <property type="match status" value="1"/>
</dbReference>
<dbReference type="PROSITE" id="PS50878">
    <property type="entry name" value="RT_POL"/>
    <property type="match status" value="1"/>
</dbReference>
<reference evidence="2 3" key="2">
    <citation type="journal article" date="2017" name="Nature">
        <title>The Apostasia genome and the evolution of orchids.</title>
        <authorList>
            <person name="Zhang G.Q."/>
            <person name="Liu K.W."/>
            <person name="Li Z."/>
            <person name="Lohaus R."/>
            <person name="Hsiao Y.Y."/>
            <person name="Niu S.C."/>
            <person name="Wang J.Y."/>
            <person name="Lin Y.C."/>
            <person name="Xu Q."/>
            <person name="Chen L.J."/>
            <person name="Yoshida K."/>
            <person name="Fujiwara S."/>
            <person name="Wang Z.W."/>
            <person name="Zhang Y.Q."/>
            <person name="Mitsuda N."/>
            <person name="Wang M."/>
            <person name="Liu G.H."/>
            <person name="Pecoraro L."/>
            <person name="Huang H.X."/>
            <person name="Xiao X.J."/>
            <person name="Lin M."/>
            <person name="Wu X.Y."/>
            <person name="Wu W.L."/>
            <person name="Chen Y.Y."/>
            <person name="Chang S.B."/>
            <person name="Sakamoto S."/>
            <person name="Ohme-Takagi M."/>
            <person name="Yagi M."/>
            <person name="Zeng S.J."/>
            <person name="Shen C.Y."/>
            <person name="Yeh C.M."/>
            <person name="Luo Y.B."/>
            <person name="Tsai W.C."/>
            <person name="Van de Peer Y."/>
            <person name="Liu Z.J."/>
        </authorList>
    </citation>
    <scope>NUCLEOTIDE SEQUENCE [LARGE SCALE GENOMIC DNA]</scope>
    <source>
        <tissue evidence="2">The whole plant</tissue>
    </source>
</reference>
<reference evidence="2 3" key="1">
    <citation type="journal article" date="2016" name="Sci. Rep.">
        <title>The Dendrobium catenatum Lindl. genome sequence provides insights into polysaccharide synthase, floral development and adaptive evolution.</title>
        <authorList>
            <person name="Zhang G.Q."/>
            <person name="Xu Q."/>
            <person name="Bian C."/>
            <person name="Tsai W.C."/>
            <person name="Yeh C.M."/>
            <person name="Liu K.W."/>
            <person name="Yoshida K."/>
            <person name="Zhang L.S."/>
            <person name="Chang S.B."/>
            <person name="Chen F."/>
            <person name="Shi Y."/>
            <person name="Su Y.Y."/>
            <person name="Zhang Y.Q."/>
            <person name="Chen L.J."/>
            <person name="Yin Y."/>
            <person name="Lin M."/>
            <person name="Huang H."/>
            <person name="Deng H."/>
            <person name="Wang Z.W."/>
            <person name="Zhu S.L."/>
            <person name="Zhao X."/>
            <person name="Deng C."/>
            <person name="Niu S.C."/>
            <person name="Huang J."/>
            <person name="Wang M."/>
            <person name="Liu G.H."/>
            <person name="Yang H.J."/>
            <person name="Xiao X.J."/>
            <person name="Hsiao Y.Y."/>
            <person name="Wu W.L."/>
            <person name="Chen Y.Y."/>
            <person name="Mitsuda N."/>
            <person name="Ohme-Takagi M."/>
            <person name="Luo Y.B."/>
            <person name="Van de Peer Y."/>
            <person name="Liu Z.J."/>
        </authorList>
    </citation>
    <scope>NUCLEOTIDE SEQUENCE [LARGE SCALE GENOMIC DNA]</scope>
    <source>
        <tissue evidence="2">The whole plant</tissue>
    </source>
</reference>
<dbReference type="InterPro" id="IPR000477">
    <property type="entry name" value="RT_dom"/>
</dbReference>
<dbReference type="STRING" id="906689.A0A2I0X5V7"/>
<keyword evidence="3" id="KW-1185">Reference proteome</keyword>
<organism evidence="2 3">
    <name type="scientific">Dendrobium catenatum</name>
    <dbReference type="NCBI Taxonomy" id="906689"/>
    <lineage>
        <taxon>Eukaryota</taxon>
        <taxon>Viridiplantae</taxon>
        <taxon>Streptophyta</taxon>
        <taxon>Embryophyta</taxon>
        <taxon>Tracheophyta</taxon>
        <taxon>Spermatophyta</taxon>
        <taxon>Magnoliopsida</taxon>
        <taxon>Liliopsida</taxon>
        <taxon>Asparagales</taxon>
        <taxon>Orchidaceae</taxon>
        <taxon>Epidendroideae</taxon>
        <taxon>Malaxideae</taxon>
        <taxon>Dendrobiinae</taxon>
        <taxon>Dendrobium</taxon>
    </lineage>
</organism>
<evidence type="ECO:0000259" key="1">
    <source>
        <dbReference type="PROSITE" id="PS50878"/>
    </source>
</evidence>
<feature type="domain" description="Reverse transcriptase" evidence="1">
    <location>
        <begin position="1"/>
        <end position="97"/>
    </location>
</feature>
<proteinExistence type="predicted"/>
<evidence type="ECO:0000313" key="2">
    <source>
        <dbReference type="EMBL" id="PKU83280.1"/>
    </source>
</evidence>
<dbReference type="Proteomes" id="UP000233837">
    <property type="component" value="Unassembled WGS sequence"/>
</dbReference>
<dbReference type="EMBL" id="KZ502134">
    <property type="protein sequence ID" value="PKU83280.1"/>
    <property type="molecule type" value="Genomic_DNA"/>
</dbReference>
<dbReference type="Pfam" id="PF00078">
    <property type="entry name" value="RVT_1"/>
    <property type="match status" value="1"/>
</dbReference>
<dbReference type="SUPFAM" id="SSF56672">
    <property type="entry name" value="DNA/RNA polymerases"/>
    <property type="match status" value="1"/>
</dbReference>
<gene>
    <name evidence="2" type="ORF">MA16_Dca006681</name>
</gene>
<evidence type="ECO:0000313" key="3">
    <source>
        <dbReference type="Proteomes" id="UP000233837"/>
    </source>
</evidence>
<accession>A0A2I0X5V7</accession>
<protein>
    <submittedName>
        <fullName evidence="2">Ribonuclease H protein</fullName>
    </submittedName>
</protein>
<dbReference type="AlphaFoldDB" id="A0A2I0X5V7"/>
<name>A0A2I0X5V7_9ASPA</name>
<sequence length="287" mass="33010">MAQDGQELGIQTSQRSQKICHLLYADDVLIFSHASKHLATKLRSIILKFCSWTGLKVNNAKSQILFSKSINRTEKVRVKRILNFKTAKELHYLGVQLLLRRSVRAYFQFLIDKVLQKLNSWSGKCLSLAGKFILPKTSLLSLPNFVSTHNVVPKKVLHEVYKCCINFIWNKRNGKKGMHYVAWSTLCKSRDKGGMNFHSAVDRAGPLKDRLTWRMIQKLDSLLSRVVTAKYGNNVWKSKCKSNTSVTWKVLNEGAKYLKPLLRWRVANGRSIDVVNDIWLLDKSFNE</sequence>
<dbReference type="PANTHER" id="PTHR33116">
    <property type="entry name" value="REVERSE TRANSCRIPTASE ZINC-BINDING DOMAIN-CONTAINING PROTEIN-RELATED-RELATED"/>
    <property type="match status" value="1"/>
</dbReference>
<dbReference type="InterPro" id="IPR043502">
    <property type="entry name" value="DNA/RNA_pol_sf"/>
</dbReference>